<sequence>MGGEVYLTPDANIDKSAKQQVDETLNGMISHGMPITRLWIKARKRTVGIITNSKIYYKLFTGLYNYVANDRIWYTNPEPVTCNGQEVANFDDFKPFAGWVKPSAKQLCVAAKECGITINRNIVKPGYIWIPPERKDRN</sequence>
<organism evidence="1 2">
    <name type="scientific">Ancylostoma duodenale</name>
    <dbReference type="NCBI Taxonomy" id="51022"/>
    <lineage>
        <taxon>Eukaryota</taxon>
        <taxon>Metazoa</taxon>
        <taxon>Ecdysozoa</taxon>
        <taxon>Nematoda</taxon>
        <taxon>Chromadorea</taxon>
        <taxon>Rhabditida</taxon>
        <taxon>Rhabditina</taxon>
        <taxon>Rhabditomorpha</taxon>
        <taxon>Strongyloidea</taxon>
        <taxon>Ancylostomatidae</taxon>
        <taxon>Ancylostomatinae</taxon>
        <taxon>Ancylostoma</taxon>
    </lineage>
</organism>
<keyword evidence="2" id="KW-1185">Reference proteome</keyword>
<evidence type="ECO:0000313" key="1">
    <source>
        <dbReference type="EMBL" id="KIH54495.1"/>
    </source>
</evidence>
<accession>A0A0C2G0R0</accession>
<dbReference type="Proteomes" id="UP000054047">
    <property type="component" value="Unassembled WGS sequence"/>
</dbReference>
<protein>
    <submittedName>
        <fullName evidence="1">Uncharacterized protein</fullName>
    </submittedName>
</protein>
<dbReference type="AlphaFoldDB" id="A0A0C2G0R0"/>
<proteinExistence type="predicted"/>
<dbReference type="InterPro" id="IPR051595">
    <property type="entry name" value="GH25_Enzymes"/>
</dbReference>
<dbReference type="EMBL" id="KN739006">
    <property type="protein sequence ID" value="KIH54495.1"/>
    <property type="molecule type" value="Genomic_DNA"/>
</dbReference>
<dbReference type="PANTHER" id="PTHR23208:SF36">
    <property type="entry name" value="LYSOZYME-RELATED"/>
    <property type="match status" value="1"/>
</dbReference>
<evidence type="ECO:0000313" key="2">
    <source>
        <dbReference type="Proteomes" id="UP000054047"/>
    </source>
</evidence>
<dbReference type="PANTHER" id="PTHR23208">
    <property type="entry name" value="LYSOZYME PROTEIN"/>
    <property type="match status" value="1"/>
</dbReference>
<gene>
    <name evidence="1" type="ORF">ANCDUO_15358</name>
</gene>
<dbReference type="GO" id="GO:0007165">
    <property type="term" value="P:signal transduction"/>
    <property type="evidence" value="ECO:0007669"/>
    <property type="project" value="TreeGrafter"/>
</dbReference>
<dbReference type="OrthoDB" id="2251794at2759"/>
<name>A0A0C2G0R0_9BILA</name>
<reference evidence="1 2" key="1">
    <citation type="submission" date="2013-12" db="EMBL/GenBank/DDBJ databases">
        <title>Draft genome of the parsitic nematode Ancylostoma duodenale.</title>
        <authorList>
            <person name="Mitreva M."/>
        </authorList>
    </citation>
    <scope>NUCLEOTIDE SEQUENCE [LARGE SCALE GENOMIC DNA]</scope>
    <source>
        <strain evidence="1 2">Zhejiang</strain>
    </source>
</reference>